<organism evidence="2 3">
    <name type="scientific">Streptosporangium algeriense</name>
    <dbReference type="NCBI Taxonomy" id="1682748"/>
    <lineage>
        <taxon>Bacteria</taxon>
        <taxon>Bacillati</taxon>
        <taxon>Actinomycetota</taxon>
        <taxon>Actinomycetes</taxon>
        <taxon>Streptosporangiales</taxon>
        <taxon>Streptosporangiaceae</taxon>
        <taxon>Streptosporangium</taxon>
    </lineage>
</organism>
<protein>
    <submittedName>
        <fullName evidence="2">FAD/NAD(P)-binding protein</fullName>
    </submittedName>
</protein>
<accession>A0ABW3DTJ3</accession>
<evidence type="ECO:0000313" key="3">
    <source>
        <dbReference type="Proteomes" id="UP001597024"/>
    </source>
</evidence>
<dbReference type="SUPFAM" id="SSF51905">
    <property type="entry name" value="FAD/NAD(P)-binding domain"/>
    <property type="match status" value="1"/>
</dbReference>
<sequence length="109" mass="11821">MMDAVSGSPSVVIVGGGASGTLAAVHLLRLARARAMPLEITLIDRYGRHARGQAYSTVDPQHLLNAAIDKMSGLDDDPGHLLRWARDHGLDVGGSDYLPRRVYGRYLRD</sequence>
<keyword evidence="3" id="KW-1185">Reference proteome</keyword>
<name>A0ABW3DTJ3_9ACTN</name>
<evidence type="ECO:0000259" key="1">
    <source>
        <dbReference type="Pfam" id="PF13454"/>
    </source>
</evidence>
<comment type="caution">
    <text evidence="2">The sequence shown here is derived from an EMBL/GenBank/DDBJ whole genome shotgun (WGS) entry which is preliminary data.</text>
</comment>
<dbReference type="Pfam" id="PF13454">
    <property type="entry name" value="NAD_binding_9"/>
    <property type="match status" value="1"/>
</dbReference>
<dbReference type="EMBL" id="JBHTHX010000493">
    <property type="protein sequence ID" value="MFD0886013.1"/>
    <property type="molecule type" value="Genomic_DNA"/>
</dbReference>
<dbReference type="PANTHER" id="PTHR40254:SF1">
    <property type="entry name" value="BLR0577 PROTEIN"/>
    <property type="match status" value="1"/>
</dbReference>
<dbReference type="InterPro" id="IPR052189">
    <property type="entry name" value="L-asp_N-monooxygenase_NS-form"/>
</dbReference>
<proteinExistence type="predicted"/>
<gene>
    <name evidence="2" type="ORF">ACFQ08_15815</name>
</gene>
<dbReference type="Proteomes" id="UP001597024">
    <property type="component" value="Unassembled WGS sequence"/>
</dbReference>
<dbReference type="InterPro" id="IPR036188">
    <property type="entry name" value="FAD/NAD-bd_sf"/>
</dbReference>
<dbReference type="Gene3D" id="3.50.50.60">
    <property type="entry name" value="FAD/NAD(P)-binding domain"/>
    <property type="match status" value="1"/>
</dbReference>
<dbReference type="InterPro" id="IPR038732">
    <property type="entry name" value="HpyO/CreE_NAD-binding"/>
</dbReference>
<dbReference type="PANTHER" id="PTHR40254">
    <property type="entry name" value="BLR0577 PROTEIN"/>
    <property type="match status" value="1"/>
</dbReference>
<feature type="domain" description="FAD-dependent urate hydroxylase HpyO/Asp monooxygenase CreE-like FAD/NAD(P)-binding" evidence="1">
    <location>
        <begin position="12"/>
        <end position="109"/>
    </location>
</feature>
<evidence type="ECO:0000313" key="2">
    <source>
        <dbReference type="EMBL" id="MFD0886013.1"/>
    </source>
</evidence>
<feature type="non-terminal residue" evidence="2">
    <location>
        <position position="109"/>
    </location>
</feature>
<reference evidence="3" key="1">
    <citation type="journal article" date="2019" name="Int. J. Syst. Evol. Microbiol.">
        <title>The Global Catalogue of Microorganisms (GCM) 10K type strain sequencing project: providing services to taxonomists for standard genome sequencing and annotation.</title>
        <authorList>
            <consortium name="The Broad Institute Genomics Platform"/>
            <consortium name="The Broad Institute Genome Sequencing Center for Infectious Disease"/>
            <person name="Wu L."/>
            <person name="Ma J."/>
        </authorList>
    </citation>
    <scope>NUCLEOTIDE SEQUENCE [LARGE SCALE GENOMIC DNA]</scope>
    <source>
        <strain evidence="3">CCUG 62974</strain>
    </source>
</reference>